<keyword evidence="2 4" id="KW-0807">Transducer</keyword>
<evidence type="ECO:0000313" key="8">
    <source>
        <dbReference type="EMBL" id="HIZ88719.1"/>
    </source>
</evidence>
<protein>
    <submittedName>
        <fullName evidence="8">Methyl-accepting chemotaxis protein</fullName>
    </submittedName>
</protein>
<reference evidence="8" key="2">
    <citation type="submission" date="2021-04" db="EMBL/GenBank/DDBJ databases">
        <authorList>
            <person name="Gilroy R."/>
        </authorList>
    </citation>
    <scope>NUCLEOTIDE SEQUENCE</scope>
    <source>
        <strain evidence="8">ChiW4-1371</strain>
    </source>
</reference>
<evidence type="ECO:0000256" key="1">
    <source>
        <dbReference type="ARBA" id="ARBA00004370"/>
    </source>
</evidence>
<keyword evidence="5" id="KW-1133">Transmembrane helix</keyword>
<dbReference type="PANTHER" id="PTHR32089:SF112">
    <property type="entry name" value="LYSOZYME-LIKE PROTEIN-RELATED"/>
    <property type="match status" value="1"/>
</dbReference>
<dbReference type="SMART" id="SM00304">
    <property type="entry name" value="HAMP"/>
    <property type="match status" value="1"/>
</dbReference>
<comment type="similarity">
    <text evidence="3">Belongs to the methyl-accepting chemotaxis (MCP) protein family.</text>
</comment>
<evidence type="ECO:0000313" key="9">
    <source>
        <dbReference type="Proteomes" id="UP000824176"/>
    </source>
</evidence>
<dbReference type="EMBL" id="DXAQ01000032">
    <property type="protein sequence ID" value="HIZ88719.1"/>
    <property type="molecule type" value="Genomic_DNA"/>
</dbReference>
<dbReference type="FunFam" id="1.10.287.950:FF:000001">
    <property type="entry name" value="Methyl-accepting chemotaxis sensory transducer"/>
    <property type="match status" value="1"/>
</dbReference>
<feature type="transmembrane region" description="Helical" evidence="5">
    <location>
        <begin position="12"/>
        <end position="33"/>
    </location>
</feature>
<dbReference type="Gene3D" id="1.10.287.950">
    <property type="entry name" value="Methyl-accepting chemotaxis protein"/>
    <property type="match status" value="1"/>
</dbReference>
<dbReference type="PANTHER" id="PTHR32089">
    <property type="entry name" value="METHYL-ACCEPTING CHEMOTAXIS PROTEIN MCPB"/>
    <property type="match status" value="1"/>
</dbReference>
<feature type="domain" description="HAMP" evidence="7">
    <location>
        <begin position="339"/>
        <end position="393"/>
    </location>
</feature>
<dbReference type="CDD" id="cd06225">
    <property type="entry name" value="HAMP"/>
    <property type="match status" value="1"/>
</dbReference>
<reference evidence="8" key="1">
    <citation type="journal article" date="2021" name="PeerJ">
        <title>Extensive microbial diversity within the chicken gut microbiome revealed by metagenomics and culture.</title>
        <authorList>
            <person name="Gilroy R."/>
            <person name="Ravi A."/>
            <person name="Getino M."/>
            <person name="Pursley I."/>
            <person name="Horton D.L."/>
            <person name="Alikhan N.F."/>
            <person name="Baker D."/>
            <person name="Gharbi K."/>
            <person name="Hall N."/>
            <person name="Watson M."/>
            <person name="Adriaenssens E.M."/>
            <person name="Foster-Nyarko E."/>
            <person name="Jarju S."/>
            <person name="Secka A."/>
            <person name="Antonio M."/>
            <person name="Oren A."/>
            <person name="Chaudhuri R.R."/>
            <person name="La Ragione R."/>
            <person name="Hildebrand F."/>
            <person name="Pallen M.J."/>
        </authorList>
    </citation>
    <scope>NUCLEOTIDE SEQUENCE</scope>
    <source>
        <strain evidence="8">ChiW4-1371</strain>
    </source>
</reference>
<evidence type="ECO:0000256" key="5">
    <source>
        <dbReference type="SAM" id="Phobius"/>
    </source>
</evidence>
<comment type="caution">
    <text evidence="8">The sequence shown here is derived from an EMBL/GenBank/DDBJ whole genome shotgun (WGS) entry which is preliminary data.</text>
</comment>
<evidence type="ECO:0000259" key="6">
    <source>
        <dbReference type="PROSITE" id="PS50111"/>
    </source>
</evidence>
<dbReference type="SUPFAM" id="SSF58104">
    <property type="entry name" value="Methyl-accepting chemotaxis protein (MCP) signaling domain"/>
    <property type="match status" value="1"/>
</dbReference>
<keyword evidence="5" id="KW-0812">Transmembrane</keyword>
<dbReference type="Pfam" id="PF00015">
    <property type="entry name" value="MCPsignal"/>
    <property type="match status" value="1"/>
</dbReference>
<dbReference type="InterPro" id="IPR003660">
    <property type="entry name" value="HAMP_dom"/>
</dbReference>
<gene>
    <name evidence="8" type="ORF">H9804_02145</name>
</gene>
<dbReference type="SMART" id="SM00283">
    <property type="entry name" value="MA"/>
    <property type="match status" value="1"/>
</dbReference>
<evidence type="ECO:0000256" key="3">
    <source>
        <dbReference type="ARBA" id="ARBA00029447"/>
    </source>
</evidence>
<dbReference type="PROSITE" id="PS50111">
    <property type="entry name" value="CHEMOTAXIS_TRANSDUC_2"/>
    <property type="match status" value="1"/>
</dbReference>
<dbReference type="GO" id="GO:0007165">
    <property type="term" value="P:signal transduction"/>
    <property type="evidence" value="ECO:0007669"/>
    <property type="project" value="UniProtKB-KW"/>
</dbReference>
<feature type="domain" description="Methyl-accepting transducer" evidence="6">
    <location>
        <begin position="398"/>
        <end position="648"/>
    </location>
</feature>
<evidence type="ECO:0000256" key="2">
    <source>
        <dbReference type="ARBA" id="ARBA00023224"/>
    </source>
</evidence>
<dbReference type="Pfam" id="PF00672">
    <property type="entry name" value="HAMP"/>
    <property type="match status" value="1"/>
</dbReference>
<evidence type="ECO:0000256" key="4">
    <source>
        <dbReference type="PROSITE-ProRule" id="PRU00284"/>
    </source>
</evidence>
<feature type="transmembrane region" description="Helical" evidence="5">
    <location>
        <begin position="317"/>
        <end position="338"/>
    </location>
</feature>
<keyword evidence="5" id="KW-0472">Membrane</keyword>
<name>A0A9D2GT75_9BACT</name>
<dbReference type="Proteomes" id="UP000824176">
    <property type="component" value="Unassembled WGS sequence"/>
</dbReference>
<accession>A0A9D2GT75</accession>
<comment type="subcellular location">
    <subcellularLocation>
        <location evidence="1">Membrane</location>
    </subcellularLocation>
</comment>
<proteinExistence type="inferred from homology"/>
<sequence>MNSKFRMTIAAKIFIILAVITLVSFAMGVYSFISTKSAGKIAADISNVYLDLFDYNTDLNNKISDVRRLFRRYIIDPSQQHYDSIMQLKKYAEDDLQKLDALIDDKNTSSLVPEITAVYPELKGAVTTYLNTAINQIDIRHNIVPKEQEFIKLTNNFLNESENLRKAIASVVSRNSDDPQIAMRYFNNYTRIANLAVNTGLVLEIFASVRYTGNLKELEKTGQLMKNIKEDLENIRTNIVNRDSLAVIDKMLTILNQNEKVYNEIVKAYELRASANQKRDASVELLVGISQQISDSINNIIQEKSSYAETSLKRTNYVIISLLIVTIAVIAAAAFITLTSVIKPIRTFVDAAHNLTGGDRDLTIRLKTKSNDEMSDLAKYFNTFIENVQEIINEVKNSTNEVASGNSQLAATIEELSATFNSQSEQVSSIVVDMNNINNASEDATNELRSALQVINTTSEATTNGQNSLSEIKDTMLDINNKTTHLSETINKLLDSSEQIGEILTVINDIADQTNLLALNAAIEAARAGEAGRGFAVVADEVRKLAERTTKATSEIENIISTLQHESEQASKEMSSATDSVTTGVSVIETTTSSFVQVVHGVDNVTNTTNQLMEGFNIQHETVQSVTDKTQAIASGIEESNAAVSEISITVDHLQERTEALKTLVGQFKV</sequence>
<dbReference type="CDD" id="cd11386">
    <property type="entry name" value="MCP_signal"/>
    <property type="match status" value="1"/>
</dbReference>
<dbReference type="PROSITE" id="PS50885">
    <property type="entry name" value="HAMP"/>
    <property type="match status" value="1"/>
</dbReference>
<dbReference type="AlphaFoldDB" id="A0A9D2GT75"/>
<dbReference type="GO" id="GO:0006935">
    <property type="term" value="P:chemotaxis"/>
    <property type="evidence" value="ECO:0007669"/>
    <property type="project" value="UniProtKB-ARBA"/>
</dbReference>
<dbReference type="GO" id="GO:0016020">
    <property type="term" value="C:membrane"/>
    <property type="evidence" value="ECO:0007669"/>
    <property type="project" value="UniProtKB-SubCell"/>
</dbReference>
<dbReference type="InterPro" id="IPR004089">
    <property type="entry name" value="MCPsignal_dom"/>
</dbReference>
<organism evidence="8 9">
    <name type="scientific">Candidatus Mucispirillum faecigallinarum</name>
    <dbReference type="NCBI Taxonomy" id="2838699"/>
    <lineage>
        <taxon>Bacteria</taxon>
        <taxon>Pseudomonadati</taxon>
        <taxon>Deferribacterota</taxon>
        <taxon>Deferribacteres</taxon>
        <taxon>Deferribacterales</taxon>
        <taxon>Mucispirillaceae</taxon>
        <taxon>Mucispirillum</taxon>
    </lineage>
</organism>
<evidence type="ECO:0000259" key="7">
    <source>
        <dbReference type="PROSITE" id="PS50885"/>
    </source>
</evidence>